<dbReference type="STRING" id="1519643.SAMN06295933_3558"/>
<dbReference type="InterPro" id="IPR016155">
    <property type="entry name" value="Mopterin_synth/thiamin_S_b"/>
</dbReference>
<dbReference type="EMBL" id="FWZU01000008">
    <property type="protein sequence ID" value="SMF43434.1"/>
    <property type="molecule type" value="Genomic_DNA"/>
</dbReference>
<dbReference type="AlphaFoldDB" id="A0A1X7F008"/>
<evidence type="ECO:0000313" key="3">
    <source>
        <dbReference type="Proteomes" id="UP000192906"/>
    </source>
</evidence>
<protein>
    <submittedName>
        <fullName evidence="2">Mut7-C ubiquitin</fullName>
    </submittedName>
</protein>
<evidence type="ECO:0000313" key="2">
    <source>
        <dbReference type="EMBL" id="SMF43434.1"/>
    </source>
</evidence>
<organism evidence="2 3">
    <name type="scientific">Desulfovibrio gilichinskyi</name>
    <dbReference type="NCBI Taxonomy" id="1519643"/>
    <lineage>
        <taxon>Bacteria</taxon>
        <taxon>Pseudomonadati</taxon>
        <taxon>Thermodesulfobacteriota</taxon>
        <taxon>Desulfovibrionia</taxon>
        <taxon>Desulfovibrionales</taxon>
        <taxon>Desulfovibrionaceae</taxon>
        <taxon>Desulfovibrio</taxon>
    </lineage>
</organism>
<accession>A0A1X7F008</accession>
<dbReference type="RefSeq" id="WP_085104720.1">
    <property type="nucleotide sequence ID" value="NZ_FWZU01000008.1"/>
</dbReference>
<dbReference type="OrthoDB" id="9801945at2"/>
<reference evidence="3" key="1">
    <citation type="submission" date="2017-04" db="EMBL/GenBank/DDBJ databases">
        <authorList>
            <person name="Varghese N."/>
            <person name="Submissions S."/>
        </authorList>
    </citation>
    <scope>NUCLEOTIDE SEQUENCE [LARGE SCALE GENOMIC DNA]</scope>
    <source>
        <strain evidence="3">K3S</strain>
    </source>
</reference>
<dbReference type="Proteomes" id="UP000192906">
    <property type="component" value="Unassembled WGS sequence"/>
</dbReference>
<evidence type="ECO:0000259" key="1">
    <source>
        <dbReference type="Pfam" id="PF14451"/>
    </source>
</evidence>
<gene>
    <name evidence="2" type="ORF">SAMN06295933_3558</name>
</gene>
<dbReference type="InterPro" id="IPR027798">
    <property type="entry name" value="Ub_Mut7C"/>
</dbReference>
<sequence length="75" mass="7610">MNITLLCYATFAAQSPESADKFPITDGETVGDVLQRVGIPLDEVKIIFVNGVSSGLGVTLAGGDRVGVFPAVGGG</sequence>
<name>A0A1X7F008_9BACT</name>
<dbReference type="InterPro" id="IPR012675">
    <property type="entry name" value="Beta-grasp_dom_sf"/>
</dbReference>
<dbReference type="Gene3D" id="3.10.20.30">
    <property type="match status" value="1"/>
</dbReference>
<feature type="domain" description="Ubiquitin Mut7-C" evidence="1">
    <location>
        <begin position="15"/>
        <end position="71"/>
    </location>
</feature>
<dbReference type="Pfam" id="PF14451">
    <property type="entry name" value="Ub-Mut7C"/>
    <property type="match status" value="1"/>
</dbReference>
<keyword evidence="3" id="KW-1185">Reference proteome</keyword>
<dbReference type="SUPFAM" id="SSF54285">
    <property type="entry name" value="MoaD/ThiS"/>
    <property type="match status" value="1"/>
</dbReference>
<proteinExistence type="predicted"/>